<dbReference type="GO" id="GO:0044547">
    <property type="term" value="F:DNA topoisomerase binding"/>
    <property type="evidence" value="ECO:0007669"/>
    <property type="project" value="TreeGrafter"/>
</dbReference>
<dbReference type="GO" id="GO:0044774">
    <property type="term" value="P:mitotic DNA integrity checkpoint signaling"/>
    <property type="evidence" value="ECO:0007669"/>
    <property type="project" value="TreeGrafter"/>
</dbReference>
<dbReference type="GO" id="GO:0046975">
    <property type="term" value="F:histone H3K36 methyltransferase activity"/>
    <property type="evidence" value="ECO:0007669"/>
    <property type="project" value="TreeGrafter"/>
</dbReference>
<dbReference type="Gene3D" id="1.10.10.1450">
    <property type="match status" value="1"/>
</dbReference>
<dbReference type="Pfam" id="PF01359">
    <property type="entry name" value="Transposase_1"/>
    <property type="match status" value="1"/>
</dbReference>
<dbReference type="EMBL" id="AJ437557">
    <property type="protein sequence ID" value="CAD26968.1"/>
    <property type="molecule type" value="Genomic_DNA"/>
</dbReference>
<dbReference type="GO" id="GO:0042800">
    <property type="term" value="F:histone H3K4 methyltransferase activity"/>
    <property type="evidence" value="ECO:0007669"/>
    <property type="project" value="TreeGrafter"/>
</dbReference>
<dbReference type="GO" id="GO:0006303">
    <property type="term" value="P:double-strand break repair via nonhomologous end joining"/>
    <property type="evidence" value="ECO:0007669"/>
    <property type="project" value="TreeGrafter"/>
</dbReference>
<dbReference type="GO" id="GO:0031297">
    <property type="term" value="P:replication fork processing"/>
    <property type="evidence" value="ECO:0007669"/>
    <property type="project" value="TreeGrafter"/>
</dbReference>
<dbReference type="InterPro" id="IPR001888">
    <property type="entry name" value="Transposase_1"/>
</dbReference>
<reference evidence="2" key="1">
    <citation type="journal article" date="2003" name="Gene">
        <title>Characterization of Mcmar1, a mariner-like element with large inverted terminal repeats (ITRs) from the phytoparasitic nematode Meloidogyne chitwoodi.</title>
        <authorList>
            <person name="Leroy H."/>
            <person name="Castagnone-Sereno P."/>
            <person name="Renault S."/>
            <person name="Auge-Gouillou C."/>
            <person name="Bigot Y."/>
            <person name="Abad P."/>
        </authorList>
    </citation>
    <scope>NUCLEOTIDE SEQUENCE</scope>
</reference>
<dbReference type="AlphaFoldDB" id="Q869A8"/>
<gene>
    <name evidence="2" type="primary">mar1</name>
</gene>
<sequence>MDEKKRIRERLLHEFQLGHTAAEAARNIKKALGDNALDESTARRWFTKFRTGDFSTDDGFRSGRPSTFETEPLRAAINENPATSTRKLAEELGSSKDTVWRNMKEMELSYRSGRTVPHDLNEQKRQKRVEICRTLLQRQQTSPFLDQILTCDESWILYDNRASEKQWLAVGQDANATPKQLHPKKQLLSVWWCVHGIVYWELLPLNRTITSEVYCEQLHRVQQQLRRPPYTVWARKGILFQQDGARPHVSAVTRKKIEDLGWDILEHSPYSPDLAPSDYYLFSPLKDFLRGKQFSNEEEICTALKNFFDSKGPEWYRKGIEKLPNLWERCIQCNGNYFYE</sequence>
<dbReference type="Gene3D" id="1.10.10.10">
    <property type="entry name" value="Winged helix-like DNA-binding domain superfamily/Winged helix DNA-binding domain"/>
    <property type="match status" value="1"/>
</dbReference>
<dbReference type="PANTHER" id="PTHR46060:SF2">
    <property type="entry name" value="HISTONE-LYSINE N-METHYLTRANSFERASE SETMAR"/>
    <property type="match status" value="1"/>
</dbReference>
<name>Q869A8_MELCH</name>
<dbReference type="GO" id="GO:0005634">
    <property type="term" value="C:nucleus"/>
    <property type="evidence" value="ECO:0007669"/>
    <property type="project" value="TreeGrafter"/>
</dbReference>
<protein>
    <submittedName>
        <fullName evidence="2">Transposase</fullName>
    </submittedName>
</protein>
<organism evidence="2">
    <name type="scientific">Meloidogyne chitwoodi</name>
    <name type="common">Columbia root-knot nematode worm</name>
    <dbReference type="NCBI Taxonomy" id="59747"/>
    <lineage>
        <taxon>Eukaryota</taxon>
        <taxon>Metazoa</taxon>
        <taxon>Ecdysozoa</taxon>
        <taxon>Nematoda</taxon>
        <taxon>Chromadorea</taxon>
        <taxon>Rhabditida</taxon>
        <taxon>Tylenchina</taxon>
        <taxon>Tylenchomorpha</taxon>
        <taxon>Tylenchoidea</taxon>
        <taxon>Meloidogynidae</taxon>
        <taxon>Meloidogyninae</taxon>
        <taxon>Meloidogyne</taxon>
    </lineage>
</organism>
<evidence type="ECO:0000313" key="2">
    <source>
        <dbReference type="EMBL" id="CAD26968.1"/>
    </source>
</evidence>
<dbReference type="InterPro" id="IPR036388">
    <property type="entry name" value="WH-like_DNA-bd_sf"/>
</dbReference>
<dbReference type="InterPro" id="IPR052709">
    <property type="entry name" value="Transposase-MT_Hybrid"/>
</dbReference>
<dbReference type="GO" id="GO:0015074">
    <property type="term" value="P:DNA integration"/>
    <property type="evidence" value="ECO:0007669"/>
    <property type="project" value="TreeGrafter"/>
</dbReference>
<dbReference type="Pfam" id="PF17906">
    <property type="entry name" value="HTH_48"/>
    <property type="match status" value="1"/>
</dbReference>
<accession>Q869A8</accession>
<feature type="domain" description="Mos1 transposase HTH" evidence="1">
    <location>
        <begin position="4"/>
        <end position="53"/>
    </location>
</feature>
<dbReference type="GO" id="GO:0003697">
    <property type="term" value="F:single-stranded DNA binding"/>
    <property type="evidence" value="ECO:0007669"/>
    <property type="project" value="TreeGrafter"/>
</dbReference>
<dbReference type="InterPro" id="IPR041426">
    <property type="entry name" value="Mos1_HTH"/>
</dbReference>
<evidence type="ECO:0000259" key="1">
    <source>
        <dbReference type="Pfam" id="PF17906"/>
    </source>
</evidence>
<dbReference type="InterPro" id="IPR036397">
    <property type="entry name" value="RNaseH_sf"/>
</dbReference>
<dbReference type="GO" id="GO:0035861">
    <property type="term" value="C:site of double-strand break"/>
    <property type="evidence" value="ECO:0007669"/>
    <property type="project" value="TreeGrafter"/>
</dbReference>
<proteinExistence type="predicted"/>
<dbReference type="GO" id="GO:0003690">
    <property type="term" value="F:double-stranded DNA binding"/>
    <property type="evidence" value="ECO:0007669"/>
    <property type="project" value="TreeGrafter"/>
</dbReference>
<dbReference type="PANTHER" id="PTHR46060">
    <property type="entry name" value="MARINER MOS1 TRANSPOSASE-LIKE PROTEIN"/>
    <property type="match status" value="1"/>
</dbReference>
<dbReference type="GO" id="GO:0000793">
    <property type="term" value="C:condensed chromosome"/>
    <property type="evidence" value="ECO:0007669"/>
    <property type="project" value="TreeGrafter"/>
</dbReference>
<dbReference type="Pfam" id="PF13412">
    <property type="entry name" value="HTH_24"/>
    <property type="match status" value="1"/>
</dbReference>
<dbReference type="GO" id="GO:0000729">
    <property type="term" value="P:DNA double-strand break processing"/>
    <property type="evidence" value="ECO:0007669"/>
    <property type="project" value="TreeGrafter"/>
</dbReference>
<dbReference type="Gene3D" id="3.30.420.10">
    <property type="entry name" value="Ribonuclease H-like superfamily/Ribonuclease H"/>
    <property type="match status" value="1"/>
</dbReference>
<dbReference type="GO" id="GO:0000014">
    <property type="term" value="F:single-stranded DNA endodeoxyribonuclease activity"/>
    <property type="evidence" value="ECO:0007669"/>
    <property type="project" value="TreeGrafter"/>
</dbReference>